<evidence type="ECO:0000313" key="3">
    <source>
        <dbReference type="Proteomes" id="UP000298030"/>
    </source>
</evidence>
<sequence length="452" mass="49839">MDEDYAMDSLCDYYMSTPSPPPDSPRLEESLVQVQRAVPTDHPGTNSHGSESTFKDITVADNAPACQELPCLITLVPLKGRRSVTGFHPPPRPVTRPENAKARTVSGDGTFEETSSSLRSANAGTLRNRRPTQPKRLRKEKETEVEFVWLHGISVDLLIDQEGFRSATPSFNYSGVCRSKHDKATCTVTFRATSKQGYNFHYNPFDSLPILRRVTIHGEESKDYISKQAQLTLKVNGVYSVHGAEMSSLSPMHSRIFNQLGHDPDKLDWEFQYIVEDRVDTHGRIIDGEKKFVPLTFTCSPWLLHPSQGKRVNLIHIFKKGVLGKLTAEKTEPASPARGTHRFLAAPPSISIQASESLGAPTSPSMIQGSEFPEEGIKTHRRAKSHAIRDGKREGMGALTVVRARAISSGRGGVDSSGRAVDALKRGVIKRAIPPPLVRRASSAGEESWLTL</sequence>
<evidence type="ECO:0000313" key="2">
    <source>
        <dbReference type="EMBL" id="TEB38852.1"/>
    </source>
</evidence>
<dbReference type="OrthoDB" id="3269398at2759"/>
<reference evidence="2 3" key="1">
    <citation type="journal article" date="2019" name="Nat. Ecol. Evol.">
        <title>Megaphylogeny resolves global patterns of mushroom evolution.</title>
        <authorList>
            <person name="Varga T."/>
            <person name="Krizsan K."/>
            <person name="Foldi C."/>
            <person name="Dima B."/>
            <person name="Sanchez-Garcia M."/>
            <person name="Sanchez-Ramirez S."/>
            <person name="Szollosi G.J."/>
            <person name="Szarkandi J.G."/>
            <person name="Papp V."/>
            <person name="Albert L."/>
            <person name="Andreopoulos W."/>
            <person name="Angelini C."/>
            <person name="Antonin V."/>
            <person name="Barry K.W."/>
            <person name="Bougher N.L."/>
            <person name="Buchanan P."/>
            <person name="Buyck B."/>
            <person name="Bense V."/>
            <person name="Catcheside P."/>
            <person name="Chovatia M."/>
            <person name="Cooper J."/>
            <person name="Damon W."/>
            <person name="Desjardin D."/>
            <person name="Finy P."/>
            <person name="Geml J."/>
            <person name="Haridas S."/>
            <person name="Hughes K."/>
            <person name="Justo A."/>
            <person name="Karasinski D."/>
            <person name="Kautmanova I."/>
            <person name="Kiss B."/>
            <person name="Kocsube S."/>
            <person name="Kotiranta H."/>
            <person name="LaButti K.M."/>
            <person name="Lechner B.E."/>
            <person name="Liimatainen K."/>
            <person name="Lipzen A."/>
            <person name="Lukacs Z."/>
            <person name="Mihaltcheva S."/>
            <person name="Morgado L.N."/>
            <person name="Niskanen T."/>
            <person name="Noordeloos M.E."/>
            <person name="Ohm R.A."/>
            <person name="Ortiz-Santana B."/>
            <person name="Ovrebo C."/>
            <person name="Racz N."/>
            <person name="Riley R."/>
            <person name="Savchenko A."/>
            <person name="Shiryaev A."/>
            <person name="Soop K."/>
            <person name="Spirin V."/>
            <person name="Szebenyi C."/>
            <person name="Tomsovsky M."/>
            <person name="Tulloss R.E."/>
            <person name="Uehling J."/>
            <person name="Grigoriev I.V."/>
            <person name="Vagvolgyi C."/>
            <person name="Papp T."/>
            <person name="Martin F.M."/>
            <person name="Miettinen O."/>
            <person name="Hibbett D.S."/>
            <person name="Nagy L.G."/>
        </authorList>
    </citation>
    <scope>NUCLEOTIDE SEQUENCE [LARGE SCALE GENOMIC DNA]</scope>
    <source>
        <strain evidence="2 3">FP101781</strain>
    </source>
</reference>
<keyword evidence="3" id="KW-1185">Reference proteome</keyword>
<protein>
    <submittedName>
        <fullName evidence="2">Uncharacterized protein</fullName>
    </submittedName>
</protein>
<feature type="region of interest" description="Disordered" evidence="1">
    <location>
        <begin position="84"/>
        <end position="138"/>
    </location>
</feature>
<dbReference type="AlphaFoldDB" id="A0A4Y7TZ62"/>
<proteinExistence type="predicted"/>
<gene>
    <name evidence="2" type="ORF">FA13DRAFT_1808696</name>
</gene>
<evidence type="ECO:0000256" key="1">
    <source>
        <dbReference type="SAM" id="MobiDB-lite"/>
    </source>
</evidence>
<organism evidence="2 3">
    <name type="scientific">Coprinellus micaceus</name>
    <name type="common">Glistening ink-cap mushroom</name>
    <name type="synonym">Coprinus micaceus</name>
    <dbReference type="NCBI Taxonomy" id="71717"/>
    <lineage>
        <taxon>Eukaryota</taxon>
        <taxon>Fungi</taxon>
        <taxon>Dikarya</taxon>
        <taxon>Basidiomycota</taxon>
        <taxon>Agaricomycotina</taxon>
        <taxon>Agaricomycetes</taxon>
        <taxon>Agaricomycetidae</taxon>
        <taxon>Agaricales</taxon>
        <taxon>Agaricineae</taxon>
        <taxon>Psathyrellaceae</taxon>
        <taxon>Coprinellus</taxon>
    </lineage>
</organism>
<feature type="compositionally biased region" description="Polar residues" evidence="1">
    <location>
        <begin position="112"/>
        <end position="125"/>
    </location>
</feature>
<dbReference type="Proteomes" id="UP000298030">
    <property type="component" value="Unassembled WGS sequence"/>
</dbReference>
<comment type="caution">
    <text evidence="2">The sequence shown here is derived from an EMBL/GenBank/DDBJ whole genome shotgun (WGS) entry which is preliminary data.</text>
</comment>
<dbReference type="EMBL" id="QPFP01000002">
    <property type="protein sequence ID" value="TEB38852.1"/>
    <property type="molecule type" value="Genomic_DNA"/>
</dbReference>
<name>A0A4Y7TZ62_COPMI</name>
<feature type="compositionally biased region" description="Basic residues" evidence="1">
    <location>
        <begin position="127"/>
        <end position="138"/>
    </location>
</feature>
<accession>A0A4Y7TZ62</accession>